<dbReference type="InterPro" id="IPR000644">
    <property type="entry name" value="CBS_dom"/>
</dbReference>
<keyword evidence="3" id="KW-0820">tRNA-binding</keyword>
<evidence type="ECO:0000256" key="1">
    <source>
        <dbReference type="ARBA" id="ARBA00001946"/>
    </source>
</evidence>
<keyword evidence="15" id="KW-1185">Reference proteome</keyword>
<comment type="similarity">
    <text evidence="2 12">Belongs to the tRNA nucleotidyltransferase/poly(A) polymerase family.</text>
</comment>
<dbReference type="Gene3D" id="3.90.1640.10">
    <property type="entry name" value="inorganic pyrophosphatase (n-terminal core)"/>
    <property type="match status" value="1"/>
</dbReference>
<proteinExistence type="inferred from homology"/>
<evidence type="ECO:0000256" key="4">
    <source>
        <dbReference type="ARBA" id="ARBA00022679"/>
    </source>
</evidence>
<keyword evidence="11" id="KW-0129">CBS domain</keyword>
<dbReference type="CDD" id="cd04595">
    <property type="entry name" value="CBS_pair_DHH_polyA_Pol_assoc"/>
    <property type="match status" value="1"/>
</dbReference>
<keyword evidence="6" id="KW-0548">Nucleotidyltransferase</keyword>
<evidence type="ECO:0000256" key="9">
    <source>
        <dbReference type="ARBA" id="ARBA00022842"/>
    </source>
</evidence>
<dbReference type="RefSeq" id="WP_078692748.1">
    <property type="nucleotide sequence ID" value="NZ_FUWX01000004.1"/>
</dbReference>
<keyword evidence="10 12" id="KW-0694">RNA-binding</keyword>
<evidence type="ECO:0000313" key="15">
    <source>
        <dbReference type="Proteomes" id="UP000191153"/>
    </source>
</evidence>
<evidence type="ECO:0000256" key="12">
    <source>
        <dbReference type="RuleBase" id="RU003953"/>
    </source>
</evidence>
<dbReference type="InterPro" id="IPR032828">
    <property type="entry name" value="PolyA_RNA-bd"/>
</dbReference>
<keyword evidence="8" id="KW-0547">Nucleotide-binding</keyword>
<gene>
    <name evidence="14" type="ORF">SAMN02745174_00200</name>
</gene>
<dbReference type="InterPro" id="IPR052390">
    <property type="entry name" value="tRNA_nt/polyA_polymerase"/>
</dbReference>
<evidence type="ECO:0000256" key="3">
    <source>
        <dbReference type="ARBA" id="ARBA00022555"/>
    </source>
</evidence>
<accession>A0A1T4JZI4</accession>
<dbReference type="InterPro" id="IPR046342">
    <property type="entry name" value="CBS_dom_sf"/>
</dbReference>
<dbReference type="Gene3D" id="3.10.580.10">
    <property type="entry name" value="CBS-domain"/>
    <property type="match status" value="1"/>
</dbReference>
<evidence type="ECO:0000313" key="14">
    <source>
        <dbReference type="EMBL" id="SJZ35529.1"/>
    </source>
</evidence>
<evidence type="ECO:0000256" key="7">
    <source>
        <dbReference type="ARBA" id="ARBA00022723"/>
    </source>
</evidence>
<dbReference type="PROSITE" id="PS51371">
    <property type="entry name" value="CBS"/>
    <property type="match status" value="2"/>
</dbReference>
<organism evidence="14 15">
    <name type="scientific">Cetobacterium ceti</name>
    <dbReference type="NCBI Taxonomy" id="180163"/>
    <lineage>
        <taxon>Bacteria</taxon>
        <taxon>Fusobacteriati</taxon>
        <taxon>Fusobacteriota</taxon>
        <taxon>Fusobacteriia</taxon>
        <taxon>Fusobacteriales</taxon>
        <taxon>Fusobacteriaceae</taxon>
        <taxon>Cetobacterium</taxon>
    </lineage>
</organism>
<reference evidence="14 15" key="1">
    <citation type="submission" date="2017-02" db="EMBL/GenBank/DDBJ databases">
        <authorList>
            <person name="Peterson S.W."/>
        </authorList>
    </citation>
    <scope>NUCLEOTIDE SEQUENCE [LARGE SCALE GENOMIC DNA]</scope>
    <source>
        <strain evidence="14 15">ATCC 700028</strain>
    </source>
</reference>
<feature type="domain" description="CBS" evidence="13">
    <location>
        <begin position="377"/>
        <end position="434"/>
    </location>
</feature>
<dbReference type="InterPro" id="IPR002646">
    <property type="entry name" value="PolA_pol_head_dom"/>
</dbReference>
<dbReference type="GO" id="GO:0000166">
    <property type="term" value="F:nucleotide binding"/>
    <property type="evidence" value="ECO:0007669"/>
    <property type="project" value="UniProtKB-KW"/>
</dbReference>
<dbReference type="InterPro" id="IPR038763">
    <property type="entry name" value="DHH_sf"/>
</dbReference>
<keyword evidence="5" id="KW-0819">tRNA processing</keyword>
<dbReference type="SUPFAM" id="SSF54631">
    <property type="entry name" value="CBS-domain pair"/>
    <property type="match status" value="1"/>
</dbReference>
<sequence length="857" mass="98435">MEIITTHHLTDLDGFASLILANKLHPKAKIILPTTLGNNVKKLFSLFKEILNFNTIEDINLKYIKKIILVDTSGPTRIDPFDKILDNVELVIYDHHPRNKINSKYCSIDVSQKYGSNTSYLLDLCIHNIPNFHLKKYELDISLLGIYEDTGNFLFPTTTFLDFKMASFLVEHGGNIRMIKDFTTSTLTYKQENILKTLIKNTHFFYFGKETIGFSKISSENFIGGINELIDNLMLIQNCNSYFIFVESKNKISIIGRSNSEHINLENVFHGMGGGGFSSAYSTTYKNGNISKAQKLIKEKLNNLMAKEKTAYDIMSSPVKVIDSSTTLKDAYILSERTGHSGFPIIENHKLVGVISKKEINRFINHNLGHFPVKKYMNKNLIVGNKNFSLSKLKNLIIENNIGRIPILDNNKIIGIVTRTDILNAFYEDYNIDKTKEISLEIINQNFILNLPSEIQNILSQIKAVSKLLNEKVYLVGGIVRDLILNLPNEDIDIVVENDANNFAKNLSEFLPTAKIRIHDQFKTATIFLENGLSIDIATLRSEYYEYPTALPIVTQGTIKDDLFRRDFTINALAIDISHNNFGKLLDFFKGYNDIKNKNIKIIHNISFIDDPTRIIRACRFASRYNFTIENETHDLILDAIEMGILERLSWNRLKNEFQYILEDKNPSKGILLLNKYNLLKLFHDNIILDKSLLKKLNLANKFKNIFAIKLEYWIVFLLVLTSQLNSKELEIIFLKFGFSKNFINKHKFGIEKRKILLEELNSKNKNSEIYSLLKNIPEEVLILLILESTRENKVKIKSYLFNLKGKVAIIKGRDLLELGLESGPHLKEYIEKSFLIQLDQINPSKDSILKELNLIC</sequence>
<dbReference type="SUPFAM" id="SSF81891">
    <property type="entry name" value="Poly A polymerase C-terminal region-like"/>
    <property type="match status" value="1"/>
</dbReference>
<dbReference type="SUPFAM" id="SSF64182">
    <property type="entry name" value="DHH phosphoesterases"/>
    <property type="match status" value="1"/>
</dbReference>
<dbReference type="OrthoDB" id="9805698at2"/>
<dbReference type="AlphaFoldDB" id="A0A1T4JZI4"/>
<dbReference type="Pfam" id="PF00571">
    <property type="entry name" value="CBS"/>
    <property type="match status" value="2"/>
</dbReference>
<dbReference type="InterPro" id="IPR001667">
    <property type="entry name" value="DDH_dom"/>
</dbReference>
<dbReference type="Gene3D" id="1.10.3090.10">
    <property type="entry name" value="cca-adding enzyme, domain 2"/>
    <property type="match status" value="1"/>
</dbReference>
<evidence type="ECO:0000256" key="6">
    <source>
        <dbReference type="ARBA" id="ARBA00022695"/>
    </source>
</evidence>
<dbReference type="CDD" id="cd05398">
    <property type="entry name" value="NT_ClassII-CCAase"/>
    <property type="match status" value="1"/>
</dbReference>
<evidence type="ECO:0000256" key="10">
    <source>
        <dbReference type="ARBA" id="ARBA00022884"/>
    </source>
</evidence>
<comment type="cofactor">
    <cofactor evidence="1">
        <name>Mg(2+)</name>
        <dbReference type="ChEBI" id="CHEBI:18420"/>
    </cofactor>
</comment>
<keyword evidence="9" id="KW-0460">Magnesium</keyword>
<dbReference type="EMBL" id="FUWX01000004">
    <property type="protein sequence ID" value="SJZ35529.1"/>
    <property type="molecule type" value="Genomic_DNA"/>
</dbReference>
<feature type="domain" description="CBS" evidence="13">
    <location>
        <begin position="315"/>
        <end position="373"/>
    </location>
</feature>
<dbReference type="GO" id="GO:0046872">
    <property type="term" value="F:metal ion binding"/>
    <property type="evidence" value="ECO:0007669"/>
    <property type="project" value="UniProtKB-KW"/>
</dbReference>
<dbReference type="Proteomes" id="UP000191153">
    <property type="component" value="Unassembled WGS sequence"/>
</dbReference>
<dbReference type="GO" id="GO:0016779">
    <property type="term" value="F:nucleotidyltransferase activity"/>
    <property type="evidence" value="ECO:0007669"/>
    <property type="project" value="UniProtKB-KW"/>
</dbReference>
<dbReference type="InterPro" id="IPR043519">
    <property type="entry name" value="NT_sf"/>
</dbReference>
<dbReference type="Gene3D" id="3.30.460.10">
    <property type="entry name" value="Beta Polymerase, domain 2"/>
    <property type="match status" value="1"/>
</dbReference>
<dbReference type="Pfam" id="PF12627">
    <property type="entry name" value="PolyA_pol_RNAbd"/>
    <property type="match status" value="1"/>
</dbReference>
<dbReference type="STRING" id="180163.SAMN02745174_00200"/>
<protein>
    <submittedName>
        <fullName evidence="14">tRNA nucleotidyltransferase (CCA-adding enzyme)</fullName>
    </submittedName>
</protein>
<evidence type="ECO:0000256" key="11">
    <source>
        <dbReference type="PROSITE-ProRule" id="PRU00703"/>
    </source>
</evidence>
<dbReference type="SMART" id="SM00116">
    <property type="entry name" value="CBS"/>
    <property type="match status" value="2"/>
</dbReference>
<evidence type="ECO:0000256" key="2">
    <source>
        <dbReference type="ARBA" id="ARBA00007265"/>
    </source>
</evidence>
<dbReference type="Pfam" id="PF01368">
    <property type="entry name" value="DHH"/>
    <property type="match status" value="1"/>
</dbReference>
<evidence type="ECO:0000256" key="8">
    <source>
        <dbReference type="ARBA" id="ARBA00022741"/>
    </source>
</evidence>
<name>A0A1T4JZI4_9FUSO</name>
<dbReference type="PANTHER" id="PTHR47788">
    <property type="entry name" value="POLYA POLYMERASE"/>
    <property type="match status" value="1"/>
</dbReference>
<dbReference type="GO" id="GO:0000049">
    <property type="term" value="F:tRNA binding"/>
    <property type="evidence" value="ECO:0007669"/>
    <property type="project" value="UniProtKB-KW"/>
</dbReference>
<evidence type="ECO:0000259" key="13">
    <source>
        <dbReference type="PROSITE" id="PS51371"/>
    </source>
</evidence>
<dbReference type="Pfam" id="PF01743">
    <property type="entry name" value="PolyA_pol"/>
    <property type="match status" value="1"/>
</dbReference>
<dbReference type="SUPFAM" id="SSF81301">
    <property type="entry name" value="Nucleotidyltransferase"/>
    <property type="match status" value="1"/>
</dbReference>
<dbReference type="Gene3D" id="3.10.310.30">
    <property type="match status" value="1"/>
</dbReference>
<keyword evidence="7" id="KW-0479">Metal-binding</keyword>
<evidence type="ECO:0000256" key="5">
    <source>
        <dbReference type="ARBA" id="ARBA00022694"/>
    </source>
</evidence>
<dbReference type="PANTHER" id="PTHR47788:SF1">
    <property type="entry name" value="A-ADDING TRNA NUCLEOTIDYLTRANSFERASE"/>
    <property type="match status" value="1"/>
</dbReference>
<dbReference type="GO" id="GO:0008033">
    <property type="term" value="P:tRNA processing"/>
    <property type="evidence" value="ECO:0007669"/>
    <property type="project" value="UniProtKB-KW"/>
</dbReference>
<keyword evidence="4 12" id="KW-0808">Transferase</keyword>